<dbReference type="AlphaFoldDB" id="A0A937JWY5"/>
<name>A0A937JWY5_9BACT</name>
<dbReference type="InterPro" id="IPR030959">
    <property type="entry name" value="GWxTD_dom"/>
</dbReference>
<comment type="caution">
    <text evidence="3">The sequence shown here is derived from an EMBL/GenBank/DDBJ whole genome shotgun (WGS) entry which is preliminary data.</text>
</comment>
<dbReference type="Pfam" id="PF20094">
    <property type="entry name" value="GWxTD_dom"/>
    <property type="match status" value="1"/>
</dbReference>
<evidence type="ECO:0000313" key="3">
    <source>
        <dbReference type="EMBL" id="MBL3654968.1"/>
    </source>
</evidence>
<gene>
    <name evidence="3" type="ORF">JL102_02405</name>
</gene>
<evidence type="ECO:0000256" key="1">
    <source>
        <dbReference type="SAM" id="SignalP"/>
    </source>
</evidence>
<keyword evidence="4" id="KW-1185">Reference proteome</keyword>
<dbReference type="RefSeq" id="WP_202242076.1">
    <property type="nucleotide sequence ID" value="NZ_JAESIY010000001.1"/>
</dbReference>
<proteinExistence type="predicted"/>
<sequence>MRLFSILLFTIFTWFQSYAQSSLSKVNFAFKYNPDNEIETSQKAYIKQDYIEYNLLLKVNKQYSSIKDYDISFFSTSSTHDALTPIPNLHIDTLNINTVKNSYNYQLTFPKEIEGDIIVAQILSKSSGFTYFSYVRPTDDVPFKYFMPGQTFKDWLPTGLYSINYPDNLFAFYYDNNFPPALPPMPSSSSEPPKAMEIDSIISINSNQLLLGQKGLYLIQQDTTSAIAVSFRVEDKYYPKMVRIEDLVIPLRYITTKEEYEDLLQVNGDKKKFDQFWLDLTNSPERAKLIIKKYYQRTQQANYFFTSYKEGWKTDMGMIYMIYGMPDEVKLTNDGEDWLYKATPQLPSQTFKFINAQNIFSDKNFALIRERKHAANWYRAIDLWRKGRL</sequence>
<accession>A0A937JWY5</accession>
<feature type="chain" id="PRO_5037942557" evidence="1">
    <location>
        <begin position="20"/>
        <end position="389"/>
    </location>
</feature>
<keyword evidence="1" id="KW-0732">Signal</keyword>
<dbReference type="NCBIfam" id="TIGR04514">
    <property type="entry name" value="GWxTD_dom"/>
    <property type="match status" value="1"/>
</dbReference>
<dbReference type="Proteomes" id="UP000659388">
    <property type="component" value="Unassembled WGS sequence"/>
</dbReference>
<feature type="domain" description="GWxTD" evidence="2">
    <location>
        <begin position="215"/>
        <end position="386"/>
    </location>
</feature>
<dbReference type="EMBL" id="JAESIY010000001">
    <property type="protein sequence ID" value="MBL3654968.1"/>
    <property type="molecule type" value="Genomic_DNA"/>
</dbReference>
<evidence type="ECO:0000259" key="2">
    <source>
        <dbReference type="Pfam" id="PF20094"/>
    </source>
</evidence>
<evidence type="ECO:0000313" key="4">
    <source>
        <dbReference type="Proteomes" id="UP000659388"/>
    </source>
</evidence>
<protein>
    <submittedName>
        <fullName evidence="3">GWxTD domain-containing protein</fullName>
    </submittedName>
</protein>
<feature type="signal peptide" evidence="1">
    <location>
        <begin position="1"/>
        <end position="19"/>
    </location>
</feature>
<organism evidence="3 4">
    <name type="scientific">Fulvivirga sediminis</name>
    <dbReference type="NCBI Taxonomy" id="2803949"/>
    <lineage>
        <taxon>Bacteria</taxon>
        <taxon>Pseudomonadati</taxon>
        <taxon>Bacteroidota</taxon>
        <taxon>Cytophagia</taxon>
        <taxon>Cytophagales</taxon>
        <taxon>Fulvivirgaceae</taxon>
        <taxon>Fulvivirga</taxon>
    </lineage>
</organism>
<reference evidence="3" key="1">
    <citation type="submission" date="2021-01" db="EMBL/GenBank/DDBJ databases">
        <title>Fulvivirga kasyanovii gen. nov., sp nov., a novel member of the phylum Bacteroidetes isolated from seawater in a mussel farm.</title>
        <authorList>
            <person name="Zhao L.-H."/>
            <person name="Wang Z.-J."/>
        </authorList>
    </citation>
    <scope>NUCLEOTIDE SEQUENCE</scope>
    <source>
        <strain evidence="3">2943</strain>
    </source>
</reference>